<feature type="domain" description="Dystroglycan-type cadherin-like" evidence="19">
    <location>
        <begin position="2044"/>
        <end position="2139"/>
    </location>
</feature>
<dbReference type="InterPro" id="IPR002126">
    <property type="entry name" value="Cadherin-like_dom"/>
</dbReference>
<reference evidence="21" key="1">
    <citation type="journal article" date="2019" name="Int. J. Syst. Evol. Microbiol.">
        <title>The Global Catalogue of Microorganisms (GCM) 10K type strain sequencing project: providing services to taxonomists for standard genome sequencing and annotation.</title>
        <authorList>
            <consortium name="The Broad Institute Genomics Platform"/>
            <consortium name="The Broad Institute Genome Sequencing Center for Infectious Disease"/>
            <person name="Wu L."/>
            <person name="Ma J."/>
        </authorList>
    </citation>
    <scope>NUCLEOTIDE SEQUENCE [LARGE SCALE GENOMIC DNA]</scope>
    <source>
        <strain evidence="21">CCUG 55608</strain>
    </source>
</reference>
<gene>
    <name evidence="20" type="ORF">ACFQ4C_21245</name>
</gene>
<dbReference type="InterPro" id="IPR008979">
    <property type="entry name" value="Galactose-bd-like_sf"/>
</dbReference>
<dbReference type="InterPro" id="IPR015915">
    <property type="entry name" value="Kelch-typ_b-propeller"/>
</dbReference>
<dbReference type="InterPro" id="IPR006644">
    <property type="entry name" value="Cadg"/>
</dbReference>
<evidence type="ECO:0000256" key="6">
    <source>
        <dbReference type="ARBA" id="ARBA00022692"/>
    </source>
</evidence>
<feature type="domain" description="BIG2" evidence="18">
    <location>
        <begin position="3513"/>
        <end position="3595"/>
    </location>
</feature>
<dbReference type="Gene3D" id="2.120.10.80">
    <property type="entry name" value="Kelch-type beta propeller"/>
    <property type="match status" value="2"/>
</dbReference>
<dbReference type="RefSeq" id="WP_379884587.1">
    <property type="nucleotide sequence ID" value="NZ_JBHTLP010000017.1"/>
</dbReference>
<evidence type="ECO:0000313" key="20">
    <source>
        <dbReference type="EMBL" id="MFD1143668.1"/>
    </source>
</evidence>
<evidence type="ECO:0000256" key="7">
    <source>
        <dbReference type="ARBA" id="ARBA00022729"/>
    </source>
</evidence>
<evidence type="ECO:0000259" key="17">
    <source>
        <dbReference type="SMART" id="SM00112"/>
    </source>
</evidence>
<feature type="domain" description="BIG2" evidence="18">
    <location>
        <begin position="1544"/>
        <end position="1620"/>
    </location>
</feature>
<dbReference type="SMART" id="SM00089">
    <property type="entry name" value="PKD"/>
    <property type="match status" value="9"/>
</dbReference>
<evidence type="ECO:0000256" key="15">
    <source>
        <dbReference type="SAM" id="MobiDB-lite"/>
    </source>
</evidence>
<dbReference type="SMART" id="SM00736">
    <property type="entry name" value="CADG"/>
    <property type="match status" value="11"/>
</dbReference>
<dbReference type="InterPro" id="IPR039155">
    <property type="entry name" value="MLEC"/>
</dbReference>
<dbReference type="SUPFAM" id="SSF117281">
    <property type="entry name" value="Kelch motif"/>
    <property type="match status" value="1"/>
</dbReference>
<dbReference type="Gene3D" id="2.60.40.10">
    <property type="entry name" value="Immunoglobulins"/>
    <property type="match status" value="13"/>
</dbReference>
<feature type="region of interest" description="Disordered" evidence="15">
    <location>
        <begin position="219"/>
        <end position="251"/>
    </location>
</feature>
<feature type="domain" description="Cadherin" evidence="17">
    <location>
        <begin position="1814"/>
        <end position="1883"/>
    </location>
</feature>
<evidence type="ECO:0000256" key="4">
    <source>
        <dbReference type="ARBA" id="ARBA00009141"/>
    </source>
</evidence>
<feature type="domain" description="PKD/Chitinase" evidence="16">
    <location>
        <begin position="837"/>
        <end position="923"/>
    </location>
</feature>
<dbReference type="InterPro" id="IPR015919">
    <property type="entry name" value="Cadherin-like_sf"/>
</dbReference>
<feature type="domain" description="Dystroglycan-type cadherin-like" evidence="19">
    <location>
        <begin position="832"/>
        <end position="927"/>
    </location>
</feature>
<feature type="domain" description="Dystroglycan-type cadherin-like" evidence="19">
    <location>
        <begin position="3416"/>
        <end position="3515"/>
    </location>
</feature>
<name>A0ABW3QKV8_9BACT</name>
<keyword evidence="8" id="KW-0256">Endoplasmic reticulum</keyword>
<feature type="domain" description="PKD/Chitinase" evidence="16">
    <location>
        <begin position="3519"/>
        <end position="3606"/>
    </location>
</feature>
<sequence>MKNSKFSFTPSVLKEENNKGARLAISAALKNPTSLQFGPDGKLYVSQKNGLIRIFTIAKNGPNDYAIASQETISLINGIPNHNDDGTLALNITVRQVTGLVVTGTATNPILYVSSSDSREGGPEGDLNLDTNSGIISKLTKTATGWDKVDLVRGLPRSEENHSVNGMQIDGNMMYLAVGGITNAGSPSTNFAFTPEYALTACVLSIDLAAIEAMPTQGTGPNKYKYDIPTLDDPDRPGNPDANDPFGGNDGLNQAKIVPGGPVQVFASGFRNPYDLVITKSRKMYVTDNGANPGWGGHPENEGTPNVTNNYVPGEPGSTKAGPHDPKVNNLDHFHYIGDLNTYVPGSYYAGHPNPIRANPAGAGLYTHANGLGVWRTTTTGPTPLPADWPPVPVNMANPIESDFQNPGETNNALLTFNSSSNGITEYTSSLFNSTLKGHLLIASFDGNIQNVTLTADGSGVLNARGSKRSNLEPPFASNFGSQPLDIVAQGDNDIFPGTVWVVCYLQSNIYVFEPENTSGECVAAYSTSFDDDGDGYSNADEIDNGTNPCTKASRPSDADGDFLSDLNDPDDDNDGLNDDVDYFALDPSNGTTTNLPIRYELFNGDPGTGLFGVGFTGLMLPMKPGIDYQDLFDPKNLIAGGAVGAFSVEDTSPGDSHGTQNNQENGFQFGVNTTTSTGAFTVQTRLLGPYFNDQTPQYWQSLGTFIGTGDQDNYLRVTLGADGGAGGVEVLYENNGVVSSHNYSLPGGRPSITMDLFLAVNPVTGMVQPKYSKDNGPVTNLGPAIQVSGPLLEAIQGPPALAVGIISTSVGSTPFTATWDFIRVTQDAPTNIAPALTAIESTTANVGLELAFTAQATDSDVPAQTLTYSVSGPAGATINPTTGAFSWIPTTTGTYSFTVKVTDNGKPVLSDEEVFTVTVSPAPGIRVNAGGPIYTTLDGNQFVADTYFSGGTTAKAGAVPIDATDDDALYQTERYGNFSYNVPVNNGYYNVTLHFAETFSGVINGTTTRKFNVDAEGVRRLTEYNIAQEAGGTMKAVRKTIGVNVTDGTLNLSFTQGSSQSAKVNAIEIVAGTPPPNHAPILASISNQTVTLGQTLNLTVLSTDSDDPAQILTYSVSGQATATINPTTGALSWTPTSTGTFNLTVQVTDNGSPALSDQKVFSVIVNSPGGGQQVVNYSLMNADTEQEIKVLTNGEQLNLSTLPTRNLNIRANTSPSPVGSVKLVLSGKQAKTQTDNGVPYALFGDINGNFNSWTPAVGNYNLTSTPYTGASASGTAGTPLTISFTVIDQAPPSNLAPVLASIGSKNATVGKPLTFTAQATDADVPAQALTYSVSGPAGVTINPNTGAFSWTPSTTGIFNLTVKVTDNGTPVLSAQETISITVNPDVPGIRVNAGGPIYTTLDGNQFVADTYFTGGGTSNAGAVPIDATDDDPLYQTERYGNFSYNVPVNNGYYNVTLHFAETFSGVINGTTTRKFNVDAEGVRRLTEYNIAQEAGGTMKAVRKTIGVNVTDGTLNLSFTQGSSQNPKVNAIEIVAGTPPPNLAPVLASISSQTITLGQSLTFTAQGSDADVPAQTLTYSVSGPASASINASTGAFTWKPTTTGTSSFTVKVTDNGTPVLSDQKVFTVTVIQAPFPAGTRISAGGVAYTAVDGRPFVADTYFTGGSTASAGNVPIDATEDDPLYQTERYGNFSYDVPVSNGYYNVVLHFAETFSGVINGTTTRKFNVDAEGVRRLTEYDIAQKAGGTLKAVQETIGVYVTDGTLNLSFSQGSSQSAKVNAIEVVAGTPPPNLAPVLSSIGSQTVSLGQSLTFTAQASDADVPAQTLTYSVSGPASASINASTGAFSWKPTATGTFSFTVKVTDSGSPALSAQEVISVTVVQPPFAAGTRINAGGVAYTAVDGRPFVADTYFTGGGTSNAGAVPIDATEDDALYQTERYGNFSYDVPVTNGYYNVVLHFAETFSGVINGTTTRKFNVDLEGRRRLTEYNIALKAGGTLKAVQETVGVFVTDGTLNISFSQGTSQNPKVNAIEIIAATPPPNQTPVLASALPDQNAAVGSTFNYQFGENSFTDPDNDVLIYTAIQSNNSPLPAWLSFDATTRTFSGVPPVGSPASITVKVTADDDRGGTVSDSFVITITTPVFVGTWETIVPTSGAPTARQEGAYVQAGDKFYLMGGRGIKPVQVYDPVARTWVNASATPLNMHHFQAVTMDGLIYAVGVLTDNYPAEPPVPNVYIYNPKTDQWIQGPEIPANRRRGAAGIAIYNNKIYIAGGITNGHSGGYVNWFDEFDPATNTWKTLPDAPRSRDHFHAAIIGDKLYAAGGRRTSYNTNETFTLTVPEVDVYDFTTGQWSTLPNPIPTPRAGVSVVALDGELVVIGGESSQPAAHNETEALNVTTGTWRRFANLQQGRHATQAIVNNGSIYTVAGSASQGGSPLLSSQEVFYKSGPTTPSGTPLAQSTLTAPLNVTVGYAVPNSTKDTTITVTNNTGNQAIVISALSISGSSEFTVQTPYTLPFVLPVGKSIAINVKFKPVSVGSKTATLTITHPGSGESTTIQLNGTGVNTINTAPVLTAIGSKTATVGQALTFTAQATDANTPAQTLTYSVSGPASASINASTGAFTWTPTATGTVSLTVKVTDNGVPVLSAEEVVTVTVKPAPFLAGTRINAGGVAYTAVDGRPFVADTYFTGGSTASAGNVPIDATDDDALYQTERYGNFSYNVPVTNGYYNVTLHFAETFSGVINGTTTRKFNVDAEGVRRLTEYDIAQKAGGTLKAVQETIGVYVTDGTLNLSFSQGSSQSAKVNAIEVVAGTPPPNLAPVLSSIGSQTVSLGQSLTFTAQASDADVPAQTLTYSVSGPSSASINASTGAFSWKPTTTGTFSFTVKVTDSGSPALSAQEVISVTVVQPPFAAGTRINAGGVAYTAVDGRPFVADTYFTGGSTASAGNVPIDATDDDALYQTERYGNFSYNVPVTNGYYNVTLHFAETFSGVINGTTTRKFNVDAEGVRRLTEYDIAQKAGGTLKAVQETIGVYVTDGTLNLSFSQGSSQSAKVNAIEVVAGTAPANRGPVVAAPLPDQNATVGLAFNYQFGVGSFTDADGDALTYTASLENNAALPAWLSFDASTRTFSGTPTSGTPASITVKVTANDGKGATVSDSFVITITTPANTAPVLTAIGSKTVTVGQTLTFTAQATDSDVPAQTLTYSLSGPASASINASTGAFSWTPTTTGTSSFTVKVTDNGSPAQSAQEVISVTVNPLPYQAGTRINAGGVAYTAVNGRPFVADTYFTGGSTANAGNVPIDATEDDALYQTERYGNFNYDVPVTNGYYNVVLHFAETFSGVINGTTTRKFNVDAEGVRRLTEYDIAQKAGGTLKAVQETIGVNVTDGTLNLSFSQGSSQSAKVNAIEIIAASSPANQQPILAIALPDQNATVGTAFSYQFSAGSFTDADGDALTYTASLENNAALPAWLSFNASSRTFSGTPTSANPASITVKVTANDGRGGNVSDSFVIIIGAAQAANTAPVLASIGNKTVTLGQPLSFTAQATDSDVPTQTLTYSLTGPASASINASTGAFNWTPTTTGTVSLTIKVTDSGSPALSAQEVITVTVNTAAPTNQPPVVAT</sequence>
<keyword evidence="11" id="KW-0472">Membrane</keyword>
<feature type="domain" description="BIG2" evidence="18">
    <location>
        <begin position="2811"/>
        <end position="2893"/>
    </location>
</feature>
<dbReference type="InterPro" id="IPR003343">
    <property type="entry name" value="Big_2"/>
</dbReference>
<dbReference type="SMART" id="SM00612">
    <property type="entry name" value="Kelch"/>
    <property type="match status" value="5"/>
</dbReference>
<evidence type="ECO:0000256" key="11">
    <source>
        <dbReference type="ARBA" id="ARBA00023136"/>
    </source>
</evidence>
<keyword evidence="14" id="KW-0119">Carbohydrate metabolism</keyword>
<dbReference type="EMBL" id="JBHTLP010000017">
    <property type="protein sequence ID" value="MFD1143668.1"/>
    <property type="molecule type" value="Genomic_DNA"/>
</dbReference>
<dbReference type="InterPro" id="IPR013783">
    <property type="entry name" value="Ig-like_fold"/>
</dbReference>
<feature type="domain" description="Cadherin" evidence="17">
    <location>
        <begin position="3538"/>
        <end position="3608"/>
    </location>
</feature>
<keyword evidence="13" id="KW-0966">Cell projection</keyword>
<dbReference type="InterPro" id="IPR022409">
    <property type="entry name" value="PKD/Chitinase_dom"/>
</dbReference>
<feature type="domain" description="Cadherin" evidence="17">
    <location>
        <begin position="1563"/>
        <end position="1634"/>
    </location>
</feature>
<evidence type="ECO:0000256" key="9">
    <source>
        <dbReference type="ARBA" id="ARBA00022989"/>
    </source>
</evidence>
<evidence type="ECO:0000256" key="1">
    <source>
        <dbReference type="ARBA" id="ARBA00004115"/>
    </source>
</evidence>
<feature type="domain" description="PKD/Chitinase" evidence="16">
    <location>
        <begin position="2568"/>
        <end position="2655"/>
    </location>
</feature>
<dbReference type="InterPro" id="IPR006652">
    <property type="entry name" value="Kelch_1"/>
</dbReference>
<feature type="region of interest" description="Disordered" evidence="15">
    <location>
        <begin position="535"/>
        <end position="576"/>
    </location>
</feature>
<comment type="subcellular location">
    <subcellularLocation>
        <location evidence="2">Cell projection</location>
        <location evidence="2">Cilium</location>
    </subcellularLocation>
    <subcellularLocation>
        <location evidence="3">Cytoplasm</location>
    </subcellularLocation>
    <subcellularLocation>
        <location evidence="1">Endoplasmic reticulum membrane</location>
        <topology evidence="1">Single-pass type I membrane protein</topology>
    </subcellularLocation>
</comment>
<evidence type="ECO:0000256" key="13">
    <source>
        <dbReference type="ARBA" id="ARBA00023273"/>
    </source>
</evidence>
<feature type="domain" description="Cadherin" evidence="17">
    <location>
        <begin position="1318"/>
        <end position="1388"/>
    </location>
</feature>
<evidence type="ECO:0000313" key="21">
    <source>
        <dbReference type="Proteomes" id="UP001597116"/>
    </source>
</evidence>
<feature type="domain" description="PKD/Chitinase" evidence="16">
    <location>
        <begin position="1083"/>
        <end position="1169"/>
    </location>
</feature>
<organism evidence="20 21">
    <name type="scientific">Larkinella insperata</name>
    <dbReference type="NCBI Taxonomy" id="332158"/>
    <lineage>
        <taxon>Bacteria</taxon>
        <taxon>Pseudomonadati</taxon>
        <taxon>Bacteroidota</taxon>
        <taxon>Cytophagia</taxon>
        <taxon>Cytophagales</taxon>
        <taxon>Spirosomataceae</taxon>
        <taxon>Larkinella</taxon>
    </lineage>
</organism>
<dbReference type="InterPro" id="IPR053879">
    <property type="entry name" value="HYDIN_VesB_CFA65-like_Ig"/>
</dbReference>
<protein>
    <submittedName>
        <fullName evidence="20">Malectin domain-containing carbohydrate-binding protein</fullName>
    </submittedName>
</protein>
<dbReference type="PANTHER" id="PTHR13460">
    <property type="match status" value="1"/>
</dbReference>
<feature type="domain" description="BIG2" evidence="18">
    <location>
        <begin position="836"/>
        <end position="912"/>
    </location>
</feature>
<dbReference type="Pfam" id="PF11721">
    <property type="entry name" value="Malectin"/>
    <property type="match status" value="7"/>
</dbReference>
<keyword evidence="21" id="KW-1185">Reference proteome</keyword>
<feature type="domain" description="Cadherin" evidence="17">
    <location>
        <begin position="1101"/>
        <end position="1169"/>
    </location>
</feature>
<feature type="domain" description="BIG2" evidence="18">
    <location>
        <begin position="1297"/>
        <end position="1375"/>
    </location>
</feature>
<dbReference type="Proteomes" id="UP001597116">
    <property type="component" value="Unassembled WGS sequence"/>
</dbReference>
<feature type="domain" description="PKD/Chitinase" evidence="16">
    <location>
        <begin position="2817"/>
        <end position="2904"/>
    </location>
</feature>
<feature type="domain" description="BIG2" evidence="18">
    <location>
        <begin position="1076"/>
        <end position="1160"/>
    </location>
</feature>
<evidence type="ECO:0000256" key="8">
    <source>
        <dbReference type="ARBA" id="ARBA00022824"/>
    </source>
</evidence>
<feature type="domain" description="Cadherin" evidence="17">
    <location>
        <begin position="855"/>
        <end position="924"/>
    </location>
</feature>
<dbReference type="SUPFAM" id="SSF49785">
    <property type="entry name" value="Galactose-binding domain-like"/>
    <property type="match status" value="7"/>
</dbReference>
<feature type="domain" description="PKD/Chitinase" evidence="16">
    <location>
        <begin position="1547"/>
        <end position="1631"/>
    </location>
</feature>
<feature type="domain" description="Dystroglycan-type cadherin-like" evidence="19">
    <location>
        <begin position="1794"/>
        <end position="1886"/>
    </location>
</feature>
<dbReference type="PANTHER" id="PTHR13460:SF0">
    <property type="entry name" value="MALECTIN"/>
    <property type="match status" value="1"/>
</dbReference>
<evidence type="ECO:0000259" key="19">
    <source>
        <dbReference type="SMART" id="SM00736"/>
    </source>
</evidence>
<keyword evidence="9" id="KW-1133">Transmembrane helix</keyword>
<feature type="domain" description="PKD/Chitinase" evidence="16">
    <location>
        <begin position="3167"/>
        <end position="3254"/>
    </location>
</feature>
<dbReference type="Gene3D" id="2.60.120.430">
    <property type="entry name" value="Galactose-binding lectin"/>
    <property type="match status" value="7"/>
</dbReference>
<dbReference type="SUPFAM" id="SSF49313">
    <property type="entry name" value="Cadherin-like"/>
    <property type="match status" value="12"/>
</dbReference>
<feature type="domain" description="Cadherin" evidence="17">
    <location>
        <begin position="3186"/>
        <end position="3255"/>
    </location>
</feature>
<feature type="domain" description="Dystroglycan-type cadherin-like" evidence="19">
    <location>
        <begin position="2816"/>
        <end position="2908"/>
    </location>
</feature>
<dbReference type="Pfam" id="PF05345">
    <property type="entry name" value="He_PIG"/>
    <property type="match status" value="12"/>
</dbReference>
<accession>A0ABW3QKV8</accession>
<keyword evidence="5" id="KW-0963">Cytoplasm</keyword>
<dbReference type="InterPro" id="IPR021720">
    <property type="entry name" value="Malectin_dom"/>
</dbReference>
<feature type="domain" description="Dystroglycan-type cadherin-like" evidence="19">
    <location>
        <begin position="3166"/>
        <end position="3255"/>
    </location>
</feature>
<evidence type="ECO:0000259" key="16">
    <source>
        <dbReference type="SMART" id="SM00089"/>
    </source>
</evidence>
<keyword evidence="6" id="KW-0812">Transmembrane</keyword>
<dbReference type="CDD" id="cd11304">
    <property type="entry name" value="Cadherin_repeat"/>
    <property type="match status" value="9"/>
</dbReference>
<feature type="domain" description="Cadherin" evidence="17">
    <location>
        <begin position="2836"/>
        <end position="2905"/>
    </location>
</feature>
<comment type="similarity">
    <text evidence="4">Belongs to the malectin family.</text>
</comment>
<dbReference type="Pfam" id="PF24681">
    <property type="entry name" value="Kelch_KLHDC2_KLHL20_DRC7"/>
    <property type="match status" value="1"/>
</dbReference>
<feature type="non-terminal residue" evidence="20">
    <location>
        <position position="3617"/>
    </location>
</feature>
<dbReference type="Pfam" id="PF22544">
    <property type="entry name" value="HYDIN_VesB_CFA65-like_Ig"/>
    <property type="match status" value="1"/>
</dbReference>
<feature type="domain" description="PKD/Chitinase" evidence="16">
    <location>
        <begin position="1300"/>
        <end position="1386"/>
    </location>
</feature>
<evidence type="ECO:0000256" key="14">
    <source>
        <dbReference type="ARBA" id="ARBA00023277"/>
    </source>
</evidence>
<proteinExistence type="inferred from homology"/>
<dbReference type="SMART" id="SM00635">
    <property type="entry name" value="BID_2"/>
    <property type="match status" value="9"/>
</dbReference>
<feature type="domain" description="BIG2" evidence="18">
    <location>
        <begin position="1789"/>
        <end position="1871"/>
    </location>
</feature>
<feature type="region of interest" description="Disordered" evidence="15">
    <location>
        <begin position="293"/>
        <end position="325"/>
    </location>
</feature>
<feature type="domain" description="Dystroglycan-type cadherin-like" evidence="19">
    <location>
        <begin position="3066"/>
        <end position="3165"/>
    </location>
</feature>
<evidence type="ECO:0000256" key="10">
    <source>
        <dbReference type="ARBA" id="ARBA00023069"/>
    </source>
</evidence>
<comment type="caution">
    <text evidence="20">The sequence shown here is derived from an EMBL/GenBank/DDBJ whole genome shotgun (WGS) entry which is preliminary data.</text>
</comment>
<evidence type="ECO:0000256" key="2">
    <source>
        <dbReference type="ARBA" id="ARBA00004138"/>
    </source>
</evidence>
<feature type="domain" description="Dystroglycan-type cadherin-like" evidence="19">
    <location>
        <begin position="1298"/>
        <end position="1388"/>
    </location>
</feature>
<feature type="compositionally biased region" description="Acidic residues" evidence="15">
    <location>
        <begin position="559"/>
        <end position="576"/>
    </location>
</feature>
<evidence type="ECO:0000256" key="3">
    <source>
        <dbReference type="ARBA" id="ARBA00004496"/>
    </source>
</evidence>
<evidence type="ECO:0000256" key="5">
    <source>
        <dbReference type="ARBA" id="ARBA00022490"/>
    </source>
</evidence>
<keyword evidence="7" id="KW-0732">Signal</keyword>
<dbReference type="Gene3D" id="2.120.10.30">
    <property type="entry name" value="TolB, C-terminal domain"/>
    <property type="match status" value="1"/>
</dbReference>
<keyword evidence="10" id="KW-0969">Cilium</keyword>
<evidence type="ECO:0000256" key="12">
    <source>
        <dbReference type="ARBA" id="ARBA00023180"/>
    </source>
</evidence>
<feature type="domain" description="Dystroglycan-type cadherin-like" evidence="19">
    <location>
        <begin position="3518"/>
        <end position="3610"/>
    </location>
</feature>
<dbReference type="SMART" id="SM00112">
    <property type="entry name" value="CA"/>
    <property type="match status" value="9"/>
</dbReference>
<evidence type="ECO:0000259" key="18">
    <source>
        <dbReference type="SMART" id="SM00635"/>
    </source>
</evidence>
<feature type="domain" description="Dystroglycan-type cadherin-like" evidence="19">
    <location>
        <begin position="2567"/>
        <end position="2659"/>
    </location>
</feature>
<dbReference type="InterPro" id="IPR011042">
    <property type="entry name" value="6-blade_b-propeller_TolB-like"/>
</dbReference>
<feature type="domain" description="BIG2" evidence="18">
    <location>
        <begin position="3161"/>
        <end position="3243"/>
    </location>
</feature>
<feature type="domain" description="PKD/Chitinase" evidence="16">
    <location>
        <begin position="1795"/>
        <end position="1882"/>
    </location>
</feature>
<feature type="domain" description="Cadherin" evidence="17">
    <location>
        <begin position="2587"/>
        <end position="2656"/>
    </location>
</feature>
<feature type="domain" description="Dystroglycan-type cadherin-like" evidence="19">
    <location>
        <begin position="1081"/>
        <end position="1173"/>
    </location>
</feature>
<keyword evidence="12" id="KW-0325">Glycoprotein</keyword>
<feature type="domain" description="BIG2" evidence="18">
    <location>
        <begin position="2559"/>
        <end position="2644"/>
    </location>
</feature>